<evidence type="ECO:0000256" key="1">
    <source>
        <dbReference type="ARBA" id="ARBA00022737"/>
    </source>
</evidence>
<sequence length="185" mass="21258">MLQFLVTMGTKLNFRYRNRQIYKEIQTVETVLGMTNLRERLLVRAGNSGCRYISTGQSDEIIRINGDTMPYIAVWKDNIVLTNWKSHEINCYDICGVHQWSFTNDNLRSPNGVATDKEGNVFVVGTYSHNILILSKNYKETNTYWFQDAEMRYPIAVDYDQSSDKLIVCNMKGTVKAFDVATAVT</sequence>
<dbReference type="Gene3D" id="2.120.10.30">
    <property type="entry name" value="TolB, C-terminal domain"/>
    <property type="match status" value="1"/>
</dbReference>
<dbReference type="OrthoDB" id="10066958at2759"/>
<accession>A0A8S3QFZ6</accession>
<evidence type="ECO:0000256" key="2">
    <source>
        <dbReference type="PROSITE-ProRule" id="PRU00504"/>
    </source>
</evidence>
<dbReference type="PROSITE" id="PS51125">
    <property type="entry name" value="NHL"/>
    <property type="match status" value="1"/>
</dbReference>
<name>A0A8S3QFZ6_MYTED</name>
<comment type="caution">
    <text evidence="3">The sequence shown here is derived from an EMBL/GenBank/DDBJ whole genome shotgun (WGS) entry which is preliminary data.</text>
</comment>
<proteinExistence type="predicted"/>
<dbReference type="Proteomes" id="UP000683360">
    <property type="component" value="Unassembled WGS sequence"/>
</dbReference>
<dbReference type="InterPro" id="IPR011042">
    <property type="entry name" value="6-blade_b-propeller_TolB-like"/>
</dbReference>
<keyword evidence="4" id="KW-1185">Reference proteome</keyword>
<dbReference type="InterPro" id="IPR010620">
    <property type="entry name" value="SBBP_repeat"/>
</dbReference>
<evidence type="ECO:0000313" key="3">
    <source>
        <dbReference type="EMBL" id="CAG2192712.1"/>
    </source>
</evidence>
<dbReference type="EMBL" id="CAJPWZ010000437">
    <property type="protein sequence ID" value="CAG2192712.1"/>
    <property type="molecule type" value="Genomic_DNA"/>
</dbReference>
<reference evidence="3" key="1">
    <citation type="submission" date="2021-03" db="EMBL/GenBank/DDBJ databases">
        <authorList>
            <person name="Bekaert M."/>
        </authorList>
    </citation>
    <scope>NUCLEOTIDE SEQUENCE</scope>
</reference>
<dbReference type="AlphaFoldDB" id="A0A8S3QFZ6"/>
<evidence type="ECO:0000313" key="4">
    <source>
        <dbReference type="Proteomes" id="UP000683360"/>
    </source>
</evidence>
<gene>
    <name evidence="3" type="ORF">MEDL_7863</name>
</gene>
<organism evidence="3 4">
    <name type="scientific">Mytilus edulis</name>
    <name type="common">Blue mussel</name>
    <dbReference type="NCBI Taxonomy" id="6550"/>
    <lineage>
        <taxon>Eukaryota</taxon>
        <taxon>Metazoa</taxon>
        <taxon>Spiralia</taxon>
        <taxon>Lophotrochozoa</taxon>
        <taxon>Mollusca</taxon>
        <taxon>Bivalvia</taxon>
        <taxon>Autobranchia</taxon>
        <taxon>Pteriomorphia</taxon>
        <taxon>Mytilida</taxon>
        <taxon>Mytiloidea</taxon>
        <taxon>Mytilidae</taxon>
        <taxon>Mytilinae</taxon>
        <taxon>Mytilus</taxon>
    </lineage>
</organism>
<dbReference type="InterPro" id="IPR001258">
    <property type="entry name" value="NHL_repeat"/>
</dbReference>
<keyword evidence="1" id="KW-0677">Repeat</keyword>
<feature type="repeat" description="NHL" evidence="2">
    <location>
        <begin position="97"/>
        <end position="137"/>
    </location>
</feature>
<dbReference type="SUPFAM" id="SSF101898">
    <property type="entry name" value="NHL repeat"/>
    <property type="match status" value="1"/>
</dbReference>
<dbReference type="Pfam" id="PF06739">
    <property type="entry name" value="SBBP"/>
    <property type="match status" value="1"/>
</dbReference>
<protein>
    <submittedName>
        <fullName evidence="3">Uncharacterized protein</fullName>
    </submittedName>
</protein>